<dbReference type="AlphaFoldDB" id="A0A151X1B5"/>
<name>A0A151X1B5_9HYME</name>
<organism evidence="2 3">
    <name type="scientific">Mycetomoellerius zeteki</name>
    <dbReference type="NCBI Taxonomy" id="64791"/>
    <lineage>
        <taxon>Eukaryota</taxon>
        <taxon>Metazoa</taxon>
        <taxon>Ecdysozoa</taxon>
        <taxon>Arthropoda</taxon>
        <taxon>Hexapoda</taxon>
        <taxon>Insecta</taxon>
        <taxon>Pterygota</taxon>
        <taxon>Neoptera</taxon>
        <taxon>Endopterygota</taxon>
        <taxon>Hymenoptera</taxon>
        <taxon>Apocrita</taxon>
        <taxon>Aculeata</taxon>
        <taxon>Formicoidea</taxon>
        <taxon>Formicidae</taxon>
        <taxon>Myrmicinae</taxon>
        <taxon>Mycetomoellerius</taxon>
    </lineage>
</organism>
<accession>A0A151X1B5</accession>
<feature type="region of interest" description="Disordered" evidence="1">
    <location>
        <begin position="42"/>
        <end position="65"/>
    </location>
</feature>
<keyword evidence="3" id="KW-1185">Reference proteome</keyword>
<evidence type="ECO:0000313" key="3">
    <source>
        <dbReference type="Proteomes" id="UP000075809"/>
    </source>
</evidence>
<evidence type="ECO:0000313" key="2">
    <source>
        <dbReference type="EMBL" id="KYQ54187.1"/>
    </source>
</evidence>
<reference evidence="2 3" key="1">
    <citation type="submission" date="2015-09" db="EMBL/GenBank/DDBJ databases">
        <title>Trachymyrmex zeteki WGS genome.</title>
        <authorList>
            <person name="Nygaard S."/>
            <person name="Hu H."/>
            <person name="Boomsma J."/>
            <person name="Zhang G."/>
        </authorList>
    </citation>
    <scope>NUCLEOTIDE SEQUENCE [LARGE SCALE GENOMIC DNA]</scope>
    <source>
        <strain evidence="2">Tzet28-1</strain>
        <tissue evidence="2">Whole body</tissue>
    </source>
</reference>
<evidence type="ECO:0000256" key="1">
    <source>
        <dbReference type="SAM" id="MobiDB-lite"/>
    </source>
</evidence>
<dbReference type="EMBL" id="KQ982585">
    <property type="protein sequence ID" value="KYQ54187.1"/>
    <property type="molecule type" value="Genomic_DNA"/>
</dbReference>
<gene>
    <name evidence="2" type="ORF">ALC60_06730</name>
</gene>
<sequence length="98" mass="11571">MRIAVSSSRTVIALSVHSTFCNEISLLSIRIHATRDTGQYHRSKSNKIAYKKPQIDTQQRKRKRKKREGIDIEAFDLFEQVRETKVTCHFDYSCIWLR</sequence>
<dbReference type="Proteomes" id="UP000075809">
    <property type="component" value="Unassembled WGS sequence"/>
</dbReference>
<proteinExistence type="predicted"/>
<protein>
    <submittedName>
        <fullName evidence="2">Uncharacterized protein</fullName>
    </submittedName>
</protein>